<accession>A0A644WIZ2</accession>
<organism evidence="1">
    <name type="scientific">bioreactor metagenome</name>
    <dbReference type="NCBI Taxonomy" id="1076179"/>
    <lineage>
        <taxon>unclassified sequences</taxon>
        <taxon>metagenomes</taxon>
        <taxon>ecological metagenomes</taxon>
    </lineage>
</organism>
<proteinExistence type="predicted"/>
<dbReference type="EMBL" id="VSSQ01000961">
    <property type="protein sequence ID" value="MPM03537.1"/>
    <property type="molecule type" value="Genomic_DNA"/>
</dbReference>
<name>A0A644WIZ2_9ZZZZ</name>
<dbReference type="AlphaFoldDB" id="A0A644WIZ2"/>
<gene>
    <name evidence="1" type="ORF">SDC9_49804</name>
</gene>
<comment type="caution">
    <text evidence="1">The sequence shown here is derived from an EMBL/GenBank/DDBJ whole genome shotgun (WGS) entry which is preliminary data.</text>
</comment>
<sequence length="94" mass="10901">MRLFGKQTLAMPSEKRGLRLPTNEGERFFYDMIGNELLRHRYIDLMACDDKTPAEIARALNGWGYHMLAEEYLSVPMEIRYNCADSSLAAYFSK</sequence>
<reference evidence="1" key="1">
    <citation type="submission" date="2019-08" db="EMBL/GenBank/DDBJ databases">
        <authorList>
            <person name="Kucharzyk K."/>
            <person name="Murdoch R.W."/>
            <person name="Higgins S."/>
            <person name="Loffler F."/>
        </authorList>
    </citation>
    <scope>NUCLEOTIDE SEQUENCE</scope>
</reference>
<protein>
    <submittedName>
        <fullName evidence="1">Uncharacterized protein</fullName>
    </submittedName>
</protein>
<evidence type="ECO:0000313" key="1">
    <source>
        <dbReference type="EMBL" id="MPM03537.1"/>
    </source>
</evidence>